<evidence type="ECO:0000313" key="2">
    <source>
        <dbReference type="Proteomes" id="UP000225833"/>
    </source>
</evidence>
<sequence>MERISLSDFVSQIGQGETAALFGVRQSAISKALAIGRNITVIVHQDGRVEAEELKPFPAHRRE</sequence>
<proteinExistence type="predicted"/>
<organism evidence="1 2">
    <name type="scientific">Xenorhabdus budapestensis</name>
    <dbReference type="NCBI Taxonomy" id="290110"/>
    <lineage>
        <taxon>Bacteria</taxon>
        <taxon>Pseudomonadati</taxon>
        <taxon>Pseudomonadota</taxon>
        <taxon>Gammaproteobacteria</taxon>
        <taxon>Enterobacterales</taxon>
        <taxon>Morganellaceae</taxon>
        <taxon>Xenorhabdus</taxon>
    </lineage>
</organism>
<accession>A0A2D0IK24</accession>
<gene>
    <name evidence="1" type="ORF">Xbud_03804</name>
</gene>
<dbReference type="SUPFAM" id="SSF47413">
    <property type="entry name" value="lambda repressor-like DNA-binding domains"/>
    <property type="match status" value="1"/>
</dbReference>
<dbReference type="Proteomes" id="UP000225833">
    <property type="component" value="Unassembled WGS sequence"/>
</dbReference>
<reference evidence="1 2" key="1">
    <citation type="journal article" date="2017" name="Nat. Microbiol.">
        <title>Natural product diversity associated with the nematode symbionts Photorhabdus and Xenorhabdus.</title>
        <authorList>
            <person name="Tobias N.J."/>
            <person name="Wolff H."/>
            <person name="Djahanschiri B."/>
            <person name="Grundmann F."/>
            <person name="Kronenwerth M."/>
            <person name="Shi Y.M."/>
            <person name="Simonyi S."/>
            <person name="Grun P."/>
            <person name="Shapiro-Ilan D."/>
            <person name="Pidot S.J."/>
            <person name="Stinear T.P."/>
            <person name="Ebersberger I."/>
            <person name="Bode H.B."/>
        </authorList>
    </citation>
    <scope>NUCLEOTIDE SEQUENCE [LARGE SCALE GENOMIC DNA]</scope>
    <source>
        <strain evidence="1 2">DSM 16342</strain>
    </source>
</reference>
<dbReference type="InterPro" id="IPR010982">
    <property type="entry name" value="Lambda_DNA-bd_dom_sf"/>
</dbReference>
<name>A0A2D0IK24_XENBU</name>
<dbReference type="AlphaFoldDB" id="A0A2D0IK24"/>
<dbReference type="RefSeq" id="WP_099137517.1">
    <property type="nucleotide sequence ID" value="NZ_CAWNNJ010000154.1"/>
</dbReference>
<comment type="caution">
    <text evidence="1">The sequence shown here is derived from an EMBL/GenBank/DDBJ whole genome shotgun (WGS) entry which is preliminary data.</text>
</comment>
<dbReference type="InterPro" id="IPR000655">
    <property type="entry name" value="Cro-like"/>
</dbReference>
<protein>
    <submittedName>
        <fullName evidence="1">Regulatory protein</fullName>
    </submittedName>
</protein>
<dbReference type="Pfam" id="PF09048">
    <property type="entry name" value="Cro"/>
    <property type="match status" value="1"/>
</dbReference>
<dbReference type="InterPro" id="IPR038202">
    <property type="entry name" value="Cro_sf"/>
</dbReference>
<dbReference type="GO" id="GO:0003677">
    <property type="term" value="F:DNA binding"/>
    <property type="evidence" value="ECO:0007669"/>
    <property type="project" value="InterPro"/>
</dbReference>
<evidence type="ECO:0000313" key="1">
    <source>
        <dbReference type="EMBL" id="PHM22119.1"/>
    </source>
</evidence>
<dbReference type="OrthoDB" id="9429495at2"/>
<dbReference type="EMBL" id="NIBS01000081">
    <property type="protein sequence ID" value="PHM22119.1"/>
    <property type="molecule type" value="Genomic_DNA"/>
</dbReference>
<dbReference type="GO" id="GO:0006355">
    <property type="term" value="P:regulation of DNA-templated transcription"/>
    <property type="evidence" value="ECO:0007669"/>
    <property type="project" value="InterPro"/>
</dbReference>
<dbReference type="Gene3D" id="3.30.240.10">
    <property type="entry name" value="CRO Repressor"/>
    <property type="match status" value="1"/>
</dbReference>
<dbReference type="PIRSF" id="PIRSF003217">
    <property type="entry name" value="Cro_protein"/>
    <property type="match status" value="1"/>
</dbReference>